<dbReference type="InterPro" id="IPR018720">
    <property type="entry name" value="DUF2249"/>
</dbReference>
<protein>
    <submittedName>
        <fullName evidence="2">DUF2249 domain-containing protein</fullName>
    </submittedName>
</protein>
<dbReference type="Proteomes" id="UP000321291">
    <property type="component" value="Chromosome"/>
</dbReference>
<dbReference type="OrthoDB" id="9797132at2"/>
<dbReference type="Pfam" id="PF10006">
    <property type="entry name" value="DUF2249"/>
    <property type="match status" value="1"/>
</dbReference>
<dbReference type="EMBL" id="CP042434">
    <property type="protein sequence ID" value="QEC74162.1"/>
    <property type="molecule type" value="Genomic_DNA"/>
</dbReference>
<dbReference type="AlphaFoldDB" id="A0A5B8VTC1"/>
<accession>A0A5B8VTC1</accession>
<reference evidence="2 3" key="1">
    <citation type="journal article" date="2017" name="Int. J. Syst. Evol. Microbiol.">
        <title>Arachidicoccus ginsenosidivorans sp. nov., with ginsenoside-converting activity isolated from ginseng cultivating soil.</title>
        <authorList>
            <person name="Siddiqi M.Z."/>
            <person name="Aslam Z."/>
            <person name="Im W.T."/>
        </authorList>
    </citation>
    <scope>NUCLEOTIDE SEQUENCE [LARGE SCALE GENOMIC DNA]</scope>
    <source>
        <strain evidence="2 3">Gsoil 809</strain>
    </source>
</reference>
<gene>
    <name evidence="2" type="ORF">FSB73_02220</name>
</gene>
<proteinExistence type="predicted"/>
<sequence length="85" mass="10015">MPTEKQEEIILNIPKVEPQQKHALIFKVFETQQPGASFIIHNNHDPKPVFYQLQALHGDTFSWDYLQQGPQWWDIRVSKNLESSK</sequence>
<organism evidence="2 3">
    <name type="scientific">Arachidicoccus ginsenosidivorans</name>
    <dbReference type="NCBI Taxonomy" id="496057"/>
    <lineage>
        <taxon>Bacteria</taxon>
        <taxon>Pseudomonadati</taxon>
        <taxon>Bacteroidota</taxon>
        <taxon>Chitinophagia</taxon>
        <taxon>Chitinophagales</taxon>
        <taxon>Chitinophagaceae</taxon>
        <taxon>Arachidicoccus</taxon>
    </lineage>
</organism>
<evidence type="ECO:0000259" key="1">
    <source>
        <dbReference type="Pfam" id="PF10006"/>
    </source>
</evidence>
<evidence type="ECO:0000313" key="2">
    <source>
        <dbReference type="EMBL" id="QEC74162.1"/>
    </source>
</evidence>
<name>A0A5B8VTC1_9BACT</name>
<feature type="domain" description="DUF2249" evidence="1">
    <location>
        <begin position="11"/>
        <end position="79"/>
    </location>
</feature>
<keyword evidence="3" id="KW-1185">Reference proteome</keyword>
<dbReference type="KEGG" id="agi:FSB73_02220"/>
<evidence type="ECO:0000313" key="3">
    <source>
        <dbReference type="Proteomes" id="UP000321291"/>
    </source>
</evidence>